<dbReference type="EMBL" id="JACTVJ010000019">
    <property type="protein sequence ID" value="MBC9717385.1"/>
    <property type="molecule type" value="Genomic_DNA"/>
</dbReference>
<evidence type="ECO:0000259" key="2">
    <source>
        <dbReference type="Pfam" id="PF00582"/>
    </source>
</evidence>
<comment type="similarity">
    <text evidence="1">Belongs to the universal stress protein A family.</text>
</comment>
<comment type="caution">
    <text evidence="3">The sequence shown here is derived from an EMBL/GenBank/DDBJ whole genome shotgun (WGS) entry which is preliminary data.</text>
</comment>
<dbReference type="PANTHER" id="PTHR46268">
    <property type="entry name" value="STRESS RESPONSE PROTEIN NHAX"/>
    <property type="match status" value="1"/>
</dbReference>
<accession>A0ABR7SRV6</accession>
<dbReference type="Gene3D" id="3.40.50.620">
    <property type="entry name" value="HUPs"/>
    <property type="match status" value="2"/>
</dbReference>
<dbReference type="PRINTS" id="PR01438">
    <property type="entry name" value="UNVRSLSTRESS"/>
</dbReference>
<name>A0ABR7SRV6_9ACTN</name>
<dbReference type="PANTHER" id="PTHR46268:SF6">
    <property type="entry name" value="UNIVERSAL STRESS PROTEIN UP12"/>
    <property type="match status" value="1"/>
</dbReference>
<dbReference type="SUPFAM" id="SSF52402">
    <property type="entry name" value="Adenine nucleotide alpha hydrolases-like"/>
    <property type="match status" value="2"/>
</dbReference>
<evidence type="ECO:0000313" key="4">
    <source>
        <dbReference type="Proteomes" id="UP000642284"/>
    </source>
</evidence>
<proteinExistence type="inferred from homology"/>
<dbReference type="Proteomes" id="UP000642284">
    <property type="component" value="Unassembled WGS sequence"/>
</dbReference>
<dbReference type="InterPro" id="IPR006016">
    <property type="entry name" value="UspA"/>
</dbReference>
<protein>
    <submittedName>
        <fullName evidence="3">Universal stress protein</fullName>
    </submittedName>
</protein>
<feature type="domain" description="UspA" evidence="2">
    <location>
        <begin position="146"/>
        <end position="267"/>
    </location>
</feature>
<dbReference type="InterPro" id="IPR014729">
    <property type="entry name" value="Rossmann-like_a/b/a_fold"/>
</dbReference>
<dbReference type="InterPro" id="IPR006015">
    <property type="entry name" value="Universal_stress_UspA"/>
</dbReference>
<sequence length="268" mass="28549">MEPRIVAGYDGSTRSRVAAHWAAREAARRERPLHVVSVTRDVTAPSGADAASLDTDPASLVAELCVEHPQLAIKAVHFTGTPAETFTALTASDAELLVLGTRGAGGWAGLPVGSVALSVAEQALVPVVLVPSGPLCRVTGAGLHAVALAVDPHDPAEAAADFAFDMARRRRHRLRAVHGWFPPSREDGRSEWLYERAQCLADAMRPWRHKYPEVRVDEDIVLGAVAPALAQVCERADLLVVGRSRTRLGSVVREVVARARGPVAVVPS</sequence>
<dbReference type="Pfam" id="PF00582">
    <property type="entry name" value="Usp"/>
    <property type="match status" value="2"/>
</dbReference>
<organism evidence="3 4">
    <name type="scientific">Streptomyces polyasparticus</name>
    <dbReference type="NCBI Taxonomy" id="2767826"/>
    <lineage>
        <taxon>Bacteria</taxon>
        <taxon>Bacillati</taxon>
        <taxon>Actinomycetota</taxon>
        <taxon>Actinomycetes</taxon>
        <taxon>Kitasatosporales</taxon>
        <taxon>Streptomycetaceae</taxon>
        <taxon>Streptomyces</taxon>
    </lineage>
</organism>
<evidence type="ECO:0000313" key="3">
    <source>
        <dbReference type="EMBL" id="MBC9717385.1"/>
    </source>
</evidence>
<feature type="domain" description="UspA" evidence="2">
    <location>
        <begin position="4"/>
        <end position="131"/>
    </location>
</feature>
<keyword evidence="4" id="KW-1185">Reference proteome</keyword>
<evidence type="ECO:0000256" key="1">
    <source>
        <dbReference type="ARBA" id="ARBA00008791"/>
    </source>
</evidence>
<gene>
    <name evidence="3" type="ORF">H9Y04_33135</name>
</gene>
<reference evidence="3 4" key="1">
    <citation type="submission" date="2020-08" db="EMBL/GenBank/DDBJ databases">
        <title>Genemic of Streptomyces polyaspartic.</title>
        <authorList>
            <person name="Liu W."/>
        </authorList>
    </citation>
    <scope>NUCLEOTIDE SEQUENCE [LARGE SCALE GENOMIC DNA]</scope>
    <source>
        <strain evidence="3 4">TRM66268-LWL</strain>
    </source>
</reference>
<dbReference type="RefSeq" id="WP_187817830.1">
    <property type="nucleotide sequence ID" value="NZ_JACTVJ010000019.1"/>
</dbReference>